<feature type="chain" id="PRO_5011114793" evidence="1">
    <location>
        <begin position="17"/>
        <end position="123"/>
    </location>
</feature>
<dbReference type="Gene3D" id="1.10.2080.10">
    <property type="entry name" value="Insect odorant-binding protein A10/Ejaculatory bulb-specific protein 3"/>
    <property type="match status" value="1"/>
</dbReference>
<dbReference type="Pfam" id="PF03392">
    <property type="entry name" value="OS-D"/>
    <property type="match status" value="1"/>
</dbReference>
<dbReference type="PANTHER" id="PTHR11257:SF13">
    <property type="entry name" value="GEO07322P1"/>
    <property type="match status" value="1"/>
</dbReference>
<sequence>MKIVYFIFFIVFGVFADNKYYDSRYDYYDIDHFVQNPRLLKKYIDCFLDKGPCTPIGRVFKLVLPEIVITACNKCSPSQKRFAHRTFEAFRNISPQNYAELRRKLDPQNKHFNTFLKSIATNS</sequence>
<feature type="signal peptide" evidence="1">
    <location>
        <begin position="1"/>
        <end position="16"/>
    </location>
</feature>
<comment type="caution">
    <text evidence="2">The sequence shown here is derived from an EMBL/GenBank/DDBJ whole genome shotgun (WGS) entry which is preliminary data.</text>
</comment>
<dbReference type="SUPFAM" id="SSF100910">
    <property type="entry name" value="Chemosensory protein Csp2"/>
    <property type="match status" value="1"/>
</dbReference>
<gene>
    <name evidence="2" type="ORF">KGM_208393</name>
</gene>
<evidence type="ECO:0000313" key="2">
    <source>
        <dbReference type="EMBL" id="OWR49809.1"/>
    </source>
</evidence>
<dbReference type="eggNOG" id="ENOG502T7DF">
    <property type="taxonomic scope" value="Eukaryota"/>
</dbReference>
<dbReference type="STRING" id="278856.A0A212F7W7"/>
<dbReference type="KEGG" id="dpl:KGM_208393"/>
<dbReference type="PANTHER" id="PTHR11257">
    <property type="entry name" value="CHEMOSENSORY PROTEIN-RELATED"/>
    <property type="match status" value="1"/>
</dbReference>
<dbReference type="InterPro" id="IPR036682">
    <property type="entry name" value="OS_D_A10/PebIII_sf"/>
</dbReference>
<accession>A0A212F7W7</accession>
<keyword evidence="1" id="KW-0732">Signal</keyword>
<dbReference type="AlphaFoldDB" id="A0A212F7W7"/>
<name>A0A212F7W7_DANPL</name>
<organism evidence="2 3">
    <name type="scientific">Danaus plexippus plexippus</name>
    <dbReference type="NCBI Taxonomy" id="278856"/>
    <lineage>
        <taxon>Eukaryota</taxon>
        <taxon>Metazoa</taxon>
        <taxon>Ecdysozoa</taxon>
        <taxon>Arthropoda</taxon>
        <taxon>Hexapoda</taxon>
        <taxon>Insecta</taxon>
        <taxon>Pterygota</taxon>
        <taxon>Neoptera</taxon>
        <taxon>Endopterygota</taxon>
        <taxon>Lepidoptera</taxon>
        <taxon>Glossata</taxon>
        <taxon>Ditrysia</taxon>
        <taxon>Papilionoidea</taxon>
        <taxon>Nymphalidae</taxon>
        <taxon>Danainae</taxon>
        <taxon>Danaini</taxon>
        <taxon>Danaina</taxon>
        <taxon>Danaus</taxon>
        <taxon>Danaus</taxon>
    </lineage>
</organism>
<dbReference type="EMBL" id="AGBW02009828">
    <property type="protein sequence ID" value="OWR49809.1"/>
    <property type="molecule type" value="Genomic_DNA"/>
</dbReference>
<dbReference type="InParanoid" id="A0A212F7W7"/>
<proteinExistence type="predicted"/>
<evidence type="ECO:0000313" key="3">
    <source>
        <dbReference type="Proteomes" id="UP000007151"/>
    </source>
</evidence>
<dbReference type="InterPro" id="IPR005055">
    <property type="entry name" value="A10/PebIII"/>
</dbReference>
<dbReference type="Proteomes" id="UP000007151">
    <property type="component" value="Unassembled WGS sequence"/>
</dbReference>
<protein>
    <submittedName>
        <fullName evidence="2">Chemosensory protein 15</fullName>
    </submittedName>
</protein>
<reference evidence="2 3" key="1">
    <citation type="journal article" date="2011" name="Cell">
        <title>The monarch butterfly genome yields insights into long-distance migration.</title>
        <authorList>
            <person name="Zhan S."/>
            <person name="Merlin C."/>
            <person name="Boore J.L."/>
            <person name="Reppert S.M."/>
        </authorList>
    </citation>
    <scope>NUCLEOTIDE SEQUENCE [LARGE SCALE GENOMIC DNA]</scope>
    <source>
        <strain evidence="2">F-2</strain>
    </source>
</reference>
<evidence type="ECO:0000256" key="1">
    <source>
        <dbReference type="SAM" id="SignalP"/>
    </source>
</evidence>
<keyword evidence="3" id="KW-1185">Reference proteome</keyword>